<evidence type="ECO:0000313" key="1">
    <source>
        <dbReference type="EMBL" id="GAV89713.1"/>
    </source>
</evidence>
<dbReference type="STRING" id="3775.A0A1Q3DBM7"/>
<evidence type="ECO:0000313" key="2">
    <source>
        <dbReference type="Proteomes" id="UP000187406"/>
    </source>
</evidence>
<organism evidence="1 2">
    <name type="scientific">Cephalotus follicularis</name>
    <name type="common">Albany pitcher plant</name>
    <dbReference type="NCBI Taxonomy" id="3775"/>
    <lineage>
        <taxon>Eukaryota</taxon>
        <taxon>Viridiplantae</taxon>
        <taxon>Streptophyta</taxon>
        <taxon>Embryophyta</taxon>
        <taxon>Tracheophyta</taxon>
        <taxon>Spermatophyta</taxon>
        <taxon>Magnoliopsida</taxon>
        <taxon>eudicotyledons</taxon>
        <taxon>Gunneridae</taxon>
        <taxon>Pentapetalae</taxon>
        <taxon>rosids</taxon>
        <taxon>fabids</taxon>
        <taxon>Oxalidales</taxon>
        <taxon>Cephalotaceae</taxon>
        <taxon>Cephalotus</taxon>
    </lineage>
</organism>
<dbReference type="PANTHER" id="PTHR10775:SF185">
    <property type="entry name" value="OS08G0208400 PROTEIN"/>
    <property type="match status" value="1"/>
</dbReference>
<proteinExistence type="predicted"/>
<dbReference type="AlphaFoldDB" id="A0A1Q3DBM7"/>
<dbReference type="InParanoid" id="A0A1Q3DBM7"/>
<sequence length="210" mass="24558">MSQNHRVNRNVMYERAGLSNPWRDFVTDAGGFQYDLNKEDTRLDDPNPAAQKFYSLLREADEPLIGGSEKMTKLSTMMRILNLKSRFMILEAGTTEILRIVNSILPEGTMLPKNYYHLKQHLKTLGLGYEKIDACLNDCVLYYGEHRSWHECPTCNHPRLYHHVKTLYPTRCCVTLLLHQDYRGCFTQTKLLNICVGMQVESIMRWRRNL</sequence>
<dbReference type="PANTHER" id="PTHR10775">
    <property type="entry name" value="OS08G0208400 PROTEIN"/>
    <property type="match status" value="1"/>
</dbReference>
<accession>A0A1Q3DBM7</accession>
<dbReference type="Proteomes" id="UP000187406">
    <property type="component" value="Unassembled WGS sequence"/>
</dbReference>
<dbReference type="OrthoDB" id="1744779at2759"/>
<name>A0A1Q3DBM7_CEPFO</name>
<reference evidence="2" key="1">
    <citation type="submission" date="2016-04" db="EMBL/GenBank/DDBJ databases">
        <title>Cephalotus genome sequencing.</title>
        <authorList>
            <person name="Fukushima K."/>
            <person name="Hasebe M."/>
            <person name="Fang X."/>
        </authorList>
    </citation>
    <scope>NUCLEOTIDE SEQUENCE [LARGE SCALE GENOMIC DNA]</scope>
    <source>
        <strain evidence="2">cv. St1</strain>
    </source>
</reference>
<protein>
    <submittedName>
        <fullName evidence="1">Uncharacterized protein</fullName>
    </submittedName>
</protein>
<keyword evidence="2" id="KW-1185">Reference proteome</keyword>
<gene>
    <name evidence="1" type="ORF">CFOL_v3_33127</name>
</gene>
<dbReference type="EMBL" id="BDDD01005693">
    <property type="protein sequence ID" value="GAV89713.1"/>
    <property type="molecule type" value="Genomic_DNA"/>
</dbReference>
<comment type="caution">
    <text evidence="1">The sequence shown here is derived from an EMBL/GenBank/DDBJ whole genome shotgun (WGS) entry which is preliminary data.</text>
</comment>